<evidence type="ECO:0000259" key="18">
    <source>
        <dbReference type="PROSITE" id="PS51215"/>
    </source>
</evidence>
<feature type="compositionally biased region" description="Polar residues" evidence="13">
    <location>
        <begin position="703"/>
        <end position="719"/>
    </location>
</feature>
<dbReference type="Pfam" id="PF00856">
    <property type="entry name" value="SET"/>
    <property type="match status" value="1"/>
</dbReference>
<feature type="region of interest" description="Disordered" evidence="13">
    <location>
        <begin position="2249"/>
        <end position="2333"/>
    </location>
</feature>
<dbReference type="GO" id="GO:0005634">
    <property type="term" value="C:nucleus"/>
    <property type="evidence" value="ECO:0007669"/>
    <property type="project" value="UniProtKB-SubCell"/>
</dbReference>
<dbReference type="CDD" id="cd20404">
    <property type="entry name" value="Tudor_Agenet_AtEML-like"/>
    <property type="match status" value="1"/>
</dbReference>
<feature type="compositionally biased region" description="Low complexity" evidence="13">
    <location>
        <begin position="2448"/>
        <end position="2482"/>
    </location>
</feature>
<keyword evidence="6" id="KW-0949">S-adenosyl-L-methionine</keyword>
<feature type="compositionally biased region" description="Acidic residues" evidence="13">
    <location>
        <begin position="1748"/>
        <end position="1762"/>
    </location>
</feature>
<evidence type="ECO:0000256" key="5">
    <source>
        <dbReference type="ARBA" id="ARBA00022679"/>
    </source>
</evidence>
<feature type="region of interest" description="Disordered" evidence="13">
    <location>
        <begin position="490"/>
        <end position="523"/>
    </location>
</feature>
<evidence type="ECO:0000256" key="3">
    <source>
        <dbReference type="ARBA" id="ARBA00022454"/>
    </source>
</evidence>
<feature type="compositionally biased region" description="Pro residues" evidence="13">
    <location>
        <begin position="2539"/>
        <end position="2550"/>
    </location>
</feature>
<feature type="compositionally biased region" description="Pro residues" evidence="13">
    <location>
        <begin position="2639"/>
        <end position="2650"/>
    </location>
</feature>
<dbReference type="Gene3D" id="2.170.270.10">
    <property type="entry name" value="SET domain"/>
    <property type="match status" value="1"/>
</dbReference>
<dbReference type="OrthoDB" id="422362at2759"/>
<keyword evidence="12" id="KW-0175">Coiled coil</keyword>
<proteinExistence type="predicted"/>
<sequence>MDFDAVCKSLASVELGAVADAEGVVWGQIKGYPHWPAQIIPSDRANRDGQLREARPTKGGNYSALQFFGDCSKAWIKEDSMVPWRDGCLHGLLRGKGKGKQAAVSEAHAFLHTGALPLGWWQKPPKESPVKRAAAAAAEAAAVAAAAQPPPQPKPKKVKPAPEADAAATAAQASGSTGSGDAAAAAAGVEALQSAAHAGDAAVPMETDAAVAAAGAALASLPGWGGAGARPAAAAGGGFAPPPTAGSGSTSTRDMLRSVFNRIKLLHPVAARLETPNSVSDLLGALARHFGPAMALTTDQLRGKDANDVLAALFSWARGSSVGPSDVERCFPLVPHGKVLMPYVLWDRIGELGLFPLHWQLPLTSEQVAVGQRDGAAGVPAPHVAPACRVTAPGTAPAAAASSTTARKKQPRPTSAGSIEPRSFSEPRAARAVPRRQHDYDDDDYEPAPRPVRRHSSLAAPAPPSRFALESCAGGGGGGALALEQLEPAGGERAPSPALTTEQQASSQRALSAGRGPGLPVVDGRIIKPRPGCGWPGPNAEGFEGTTPTLEGKNVLPAYVHVRQNVWVSRPRPKRLQRDDVPVCNCVAPLGLSLSSRRAALEAQQAQQVELAEQRQLQVQQVQQQQQEQQQVQQVQHQAQQQQQQQQAQQQAHAHAAAAAAAAAIAAQEAMQQAAAQQATLAAFAAASAMPPPPLSLPAPLHSNGSLGSAYPQQPSSPDGSAKKRVRRTDWEGRKCDWCGVTETSNWRRHPDNRDMLLCNQCGGYVRKHGKLSEERRERVAAQQVAAAIASVANLAPPLAPAPGANPLPLFQPSGAVLPPLLPMPMPMPQQPLPPMPAPAPHDDCAGDEPAPMQVVVSSVSAAAAVVAAAAAAAAAAPQALHLDSVPLNEELEDAAAVAALVAAVFAPWQAELDEAREQRQTVAVLVASLFAPHLLPAPPPKAEPVELPPLLMAPPPLVLPPAAELQKASAAAVAAACVVPARSSGSLRRGSAAASAAAAPQVGCGDSCLNRISFIHCDRATCPCGDRCTNRPFVELQSPSMEVFLTPDKGWGVRAAGFIPKGSFVVEYAGEVVDDKECSRRAEEYKARNEPHFYMMEMAPGLIIDARSKGNLARLLNSSCDPNCETQKWHDAGNSEVRVGIFSLRDILQGEELTYDYQFQHFGLAAAAGAYRCKCGAPDCRGTMDTQPERMRDYGRRIDVWWASDRRYYRGTVTGYTTAQQRHTVKYDDGDTGRVFLPAAKYRWVDEYGHVVGDTHEPEPNVAASRGGGGRKRGAGASENSGGGKRQRRAAADLLGGLARHDSSGSDMASLPAMPAVPGAADDAAPMDCKLEPAGPLGSLPGSLPGVGLLGPQGAAPGSALNGLAQFGLGAASAWGMGPPVSIPELPTVAAPQLEIAGLCVNAKPSSLLPPPTQAVSLPEVAPLDTTSPLASGAALDPFAKALEGLAQQQQQALGFAALALPPQPAPLSVAPLAVHPLELGPAPAAAAAAVVPAATAPEPLGVTQPAAEPEVAAVEPAPPAAPAAAPAALAAEPAEPAAVAAQPAAAAAAAAAAAQPAAPVPEAMDAALAVTAALSEAAPLGGTAQELPGAAAPLPEAAVGSAPEPAAAELPAAALPATLPAADAAPAPALSEPGAPTAAAVAAAPAPVAAAAAPEPAVPTNGSLPLPPAVKAEPSDEAQPMDLGAEAVPPAPPAPEVRQLRDPSLQPISGTIGHRRGRGGWQPGLGDAEPNRPKRTVRRPARRFDDDFEVPEPDSDEDYVPSEHDEPASPPRASANARARAVVAASLSPTTQAAVSLASMLGGNGMPVVRPAVVGRPVKKEHDDDPDVVLEGLSTRAVARRSGPIPTPVHVPASAPVAGAPRAAAVGGNRRNAPTPASTGMPARTILVAKRLTNSDVSKGRILLPRAAVEANLSFAIGKAHSLIARDHQQQTWEFTLQSWANGGRAGSRAGMESRRVYVLEHAGDFVRAHALKPDDVIGLSSADDGTFLVEYNTEEVLAASENLAGARFGQPAPQPAAGSVRPAANMLIQQNAGRCMRSEHCTKPAGHPGFCVRTHAAAAAAAARKARQANAAAAAAAANATSPTSPASMVVVGDGSLAPPLGSLASDLGGMKRSSSHPLFGDLDARPKRARKPTEKATAMEAGEESGEDSDYLENAARTADAMAEAAADSDAMATDDDSEPPLMHPHFFQLAAKPPAAAAGHLPPSPPSGPPNVPPIFVMAPDPTAAAASVPPQLRSPLRPSLSLQAGLGHSASMPHITGLHPPALHHHHHPHHHHHHHPASLPPPPSSLPPPPSSLPLTSSASAPATLSLNVPSAPPGGGPDPHHPHSATMDDVAAFLAGLSPQHGGFQHQEQLLAGWQQEVEAADEQQQQQQPVEDAMLLEQQEQQVEDTVLQQQLEAHHHHHQQQQQQQPAEQAEQLAGQPAEQQQQQPVHVSLEVEQGTEAAAPVQQEQQQQQQQQPPAAQQDVAQQQAPVAQAAPRPPLAALPRPGLPIPLPRSGQPPRPLPPGLPLPMSMARPGFRPLPLPRPMGGLPLPGRPGMPLPLPGAPKMPLPLPVPGMLHRPGAVPLPLPRPGGALPRPPPSTSSLPMPAPLLPASAPRAAGAPPPLFGGAPPAVAPGVAPVSHSLPHHHHPATMPPPPPQPPQQQPDFDVSAFLSSAD</sequence>
<feature type="domain" description="Post-SET" evidence="17">
    <location>
        <begin position="1170"/>
        <end position="1186"/>
    </location>
</feature>
<comment type="caution">
    <text evidence="19">The sequence shown here is derived from an EMBL/GenBank/DDBJ whole genome shotgun (WGS) entry which is preliminary data.</text>
</comment>
<evidence type="ECO:0000256" key="8">
    <source>
        <dbReference type="ARBA" id="ARBA00023125"/>
    </source>
</evidence>
<dbReference type="GO" id="GO:0005694">
    <property type="term" value="C:chromosome"/>
    <property type="evidence" value="ECO:0007669"/>
    <property type="project" value="UniProtKB-SubCell"/>
</dbReference>
<dbReference type="Pfam" id="PF00320">
    <property type="entry name" value="GATA"/>
    <property type="match status" value="1"/>
</dbReference>
<dbReference type="PROSITE" id="PS50114">
    <property type="entry name" value="GATA_ZN_FINGER_2"/>
    <property type="match status" value="1"/>
</dbReference>
<keyword evidence="10" id="KW-0539">Nucleus</keyword>
<dbReference type="InterPro" id="IPR050777">
    <property type="entry name" value="SET2_Histone-Lys_MeTrsfase"/>
</dbReference>
<dbReference type="SMART" id="SM00570">
    <property type="entry name" value="AWS"/>
    <property type="match status" value="1"/>
</dbReference>
<dbReference type="Proteomes" id="UP000239649">
    <property type="component" value="Unassembled WGS sequence"/>
</dbReference>
<dbReference type="GO" id="GO:0008270">
    <property type="term" value="F:zinc ion binding"/>
    <property type="evidence" value="ECO:0007669"/>
    <property type="project" value="UniProtKB-KW"/>
</dbReference>
<dbReference type="PANTHER" id="PTHR22884">
    <property type="entry name" value="SET DOMAIN PROTEINS"/>
    <property type="match status" value="1"/>
</dbReference>
<dbReference type="SUPFAM" id="SSF57716">
    <property type="entry name" value="Glucocorticoid receptor-like (DNA-binding domain)"/>
    <property type="match status" value="1"/>
</dbReference>
<feature type="region of interest" description="Disordered" evidence="13">
    <location>
        <begin position="141"/>
        <end position="181"/>
    </location>
</feature>
<keyword evidence="8" id="KW-0238">DNA-binding</keyword>
<dbReference type="SUPFAM" id="SSF101936">
    <property type="entry name" value="DNA-binding pseudobarrel domain"/>
    <property type="match status" value="1"/>
</dbReference>
<dbReference type="InterPro" id="IPR013088">
    <property type="entry name" value="Znf_NHR/GATA"/>
</dbReference>
<feature type="compositionally biased region" description="Basic and acidic residues" evidence="13">
    <location>
        <begin position="2126"/>
        <end position="2138"/>
    </location>
</feature>
<evidence type="ECO:0000256" key="9">
    <source>
        <dbReference type="ARBA" id="ARBA00023163"/>
    </source>
</evidence>
<feature type="compositionally biased region" description="Polar residues" evidence="13">
    <location>
        <begin position="498"/>
        <end position="510"/>
    </location>
</feature>
<feature type="compositionally biased region" description="Low complexity" evidence="13">
    <location>
        <begin position="2410"/>
        <end position="2435"/>
    </location>
</feature>
<dbReference type="SUPFAM" id="SSF82199">
    <property type="entry name" value="SET domain"/>
    <property type="match status" value="1"/>
</dbReference>
<dbReference type="PROSITE" id="PS50868">
    <property type="entry name" value="POST_SET"/>
    <property type="match status" value="1"/>
</dbReference>
<accession>A0A2P6VDC7</accession>
<keyword evidence="7" id="KW-0805">Transcription regulation</keyword>
<feature type="compositionally biased region" description="Low complexity" evidence="13">
    <location>
        <begin position="2300"/>
        <end position="2314"/>
    </location>
</feature>
<evidence type="ECO:0000313" key="19">
    <source>
        <dbReference type="EMBL" id="PSC72082.1"/>
    </source>
</evidence>
<comment type="subcellular location">
    <subcellularLocation>
        <location evidence="2">Chromosome</location>
    </subcellularLocation>
    <subcellularLocation>
        <location evidence="1">Nucleus</location>
    </subcellularLocation>
</comment>
<dbReference type="InterPro" id="IPR000313">
    <property type="entry name" value="PWWP_dom"/>
</dbReference>
<feature type="compositionally biased region" description="Low complexity" evidence="13">
    <location>
        <begin position="396"/>
        <end position="405"/>
    </location>
</feature>
<feature type="compositionally biased region" description="Pro residues" evidence="13">
    <location>
        <begin position="2207"/>
        <end position="2218"/>
    </location>
</feature>
<keyword evidence="11" id="KW-0863">Zinc-finger</keyword>
<feature type="compositionally biased region" description="Basic residues" evidence="13">
    <location>
        <begin position="2268"/>
        <end position="2283"/>
    </location>
</feature>
<evidence type="ECO:0000259" key="14">
    <source>
        <dbReference type="PROSITE" id="PS50114"/>
    </source>
</evidence>
<evidence type="ECO:0000256" key="6">
    <source>
        <dbReference type="ARBA" id="ARBA00022691"/>
    </source>
</evidence>
<evidence type="ECO:0000259" key="16">
    <source>
        <dbReference type="PROSITE" id="PS50812"/>
    </source>
</evidence>
<dbReference type="SMART" id="SM00293">
    <property type="entry name" value="PWWP"/>
    <property type="match status" value="1"/>
</dbReference>
<feature type="compositionally biased region" description="Low complexity" evidence="13">
    <location>
        <begin position="2598"/>
        <end position="2630"/>
    </location>
</feature>
<feature type="region of interest" description="Disordered" evidence="13">
    <location>
        <begin position="695"/>
        <end position="729"/>
    </location>
</feature>
<dbReference type="CDD" id="cd10017">
    <property type="entry name" value="B3_DNA"/>
    <property type="match status" value="1"/>
</dbReference>
<gene>
    <name evidence="19" type="ORF">C2E20_4608</name>
</gene>
<dbReference type="CDD" id="cd05162">
    <property type="entry name" value="PWWP"/>
    <property type="match status" value="1"/>
</dbReference>
<feature type="region of interest" description="Disordered" evidence="13">
    <location>
        <begin position="2200"/>
        <end position="2223"/>
    </location>
</feature>
<dbReference type="GO" id="GO:0006355">
    <property type="term" value="P:regulation of DNA-templated transcription"/>
    <property type="evidence" value="ECO:0007669"/>
    <property type="project" value="InterPro"/>
</dbReference>
<feature type="region of interest" description="Disordered" evidence="13">
    <location>
        <begin position="1656"/>
        <end position="1776"/>
    </location>
</feature>
<dbReference type="GO" id="GO:0043565">
    <property type="term" value="F:sequence-specific DNA binding"/>
    <property type="evidence" value="ECO:0007669"/>
    <property type="project" value="InterPro"/>
</dbReference>
<dbReference type="EMBL" id="LHPF02000011">
    <property type="protein sequence ID" value="PSC72082.1"/>
    <property type="molecule type" value="Genomic_DNA"/>
</dbReference>
<dbReference type="InterPro" id="IPR003340">
    <property type="entry name" value="B3_DNA-bd"/>
</dbReference>
<name>A0A2P6VDC7_9CHLO</name>
<feature type="compositionally biased region" description="Low complexity" evidence="13">
    <location>
        <begin position="161"/>
        <end position="181"/>
    </location>
</feature>
<dbReference type="Gene3D" id="3.30.50.10">
    <property type="entry name" value="Erythroid Transcription Factor GATA-1, subunit A"/>
    <property type="match status" value="1"/>
</dbReference>
<dbReference type="Gene3D" id="2.30.30.140">
    <property type="match status" value="2"/>
</dbReference>
<dbReference type="PROSITE" id="PS51215">
    <property type="entry name" value="AWS"/>
    <property type="match status" value="1"/>
</dbReference>
<evidence type="ECO:0000256" key="12">
    <source>
        <dbReference type="SAM" id="Coils"/>
    </source>
</evidence>
<evidence type="ECO:0000259" key="17">
    <source>
        <dbReference type="PROSITE" id="PS50868"/>
    </source>
</evidence>
<keyword evidence="3" id="KW-0158">Chromosome</keyword>
<evidence type="ECO:0000256" key="2">
    <source>
        <dbReference type="ARBA" id="ARBA00004286"/>
    </source>
</evidence>
<feature type="region of interest" description="Disordered" evidence="13">
    <location>
        <begin position="2401"/>
        <end position="2550"/>
    </location>
</feature>
<keyword evidence="5" id="KW-0808">Transferase</keyword>
<dbReference type="PROSITE" id="PS50812">
    <property type="entry name" value="PWWP"/>
    <property type="match status" value="1"/>
</dbReference>
<evidence type="ECO:0000256" key="10">
    <source>
        <dbReference type="ARBA" id="ARBA00023242"/>
    </source>
</evidence>
<dbReference type="InterPro" id="IPR046341">
    <property type="entry name" value="SET_dom_sf"/>
</dbReference>
<feature type="domain" description="AWS" evidence="18">
    <location>
        <begin position="992"/>
        <end position="1038"/>
    </location>
</feature>
<organism evidence="19 20">
    <name type="scientific">Micractinium conductrix</name>
    <dbReference type="NCBI Taxonomy" id="554055"/>
    <lineage>
        <taxon>Eukaryota</taxon>
        <taxon>Viridiplantae</taxon>
        <taxon>Chlorophyta</taxon>
        <taxon>core chlorophytes</taxon>
        <taxon>Trebouxiophyceae</taxon>
        <taxon>Chlorellales</taxon>
        <taxon>Chlorellaceae</taxon>
        <taxon>Chlorella clade</taxon>
        <taxon>Micractinium</taxon>
    </lineage>
</organism>
<feature type="region of interest" description="Disordered" evidence="13">
    <location>
        <begin position="230"/>
        <end position="252"/>
    </location>
</feature>
<feature type="domain" description="SET" evidence="15">
    <location>
        <begin position="1040"/>
        <end position="1159"/>
    </location>
</feature>
<keyword evidence="11" id="KW-0479">Metal-binding</keyword>
<keyword evidence="9" id="KW-0804">Transcription</keyword>
<dbReference type="PROSITE" id="PS50280">
    <property type="entry name" value="SET"/>
    <property type="match status" value="1"/>
</dbReference>
<protein>
    <submittedName>
        <fullName evidence="19">Histone H3 Lys 36 methyltransferase ASH1 isoform B</fullName>
    </submittedName>
</protein>
<evidence type="ECO:0000313" key="20">
    <source>
        <dbReference type="Proteomes" id="UP000239649"/>
    </source>
</evidence>
<feature type="region of interest" description="Disordered" evidence="13">
    <location>
        <begin position="396"/>
        <end position="471"/>
    </location>
</feature>
<keyword evidence="11" id="KW-0862">Zinc</keyword>
<reference evidence="19 20" key="1">
    <citation type="journal article" date="2018" name="Plant J.">
        <title>Genome sequences of Chlorella sorokiniana UTEX 1602 and Micractinium conductrix SAG 241.80: implications to maltose excretion by a green alga.</title>
        <authorList>
            <person name="Arriola M.B."/>
            <person name="Velmurugan N."/>
            <person name="Zhang Y."/>
            <person name="Plunkett M.H."/>
            <person name="Hondzo H."/>
            <person name="Barney B.M."/>
        </authorList>
    </citation>
    <scope>NUCLEOTIDE SEQUENCE [LARGE SCALE GENOMIC DNA]</scope>
    <source>
        <strain evidence="19 20">SAG 241.80</strain>
    </source>
</reference>
<feature type="coiled-coil region" evidence="12">
    <location>
        <begin position="622"/>
        <end position="652"/>
    </location>
</feature>
<evidence type="ECO:0000256" key="11">
    <source>
        <dbReference type="PROSITE-ProRule" id="PRU00094"/>
    </source>
</evidence>
<dbReference type="InterPro" id="IPR006560">
    <property type="entry name" value="AWS_dom"/>
</dbReference>
<dbReference type="SUPFAM" id="SSF63748">
    <property type="entry name" value="Tudor/PWWP/MBT"/>
    <property type="match status" value="2"/>
</dbReference>
<keyword evidence="20" id="KW-1185">Reference proteome</keyword>
<feature type="compositionally biased region" description="Pro residues" evidence="13">
    <location>
        <begin position="2285"/>
        <end position="2299"/>
    </location>
</feature>
<feature type="compositionally biased region" description="Pro residues" evidence="13">
    <location>
        <begin position="2570"/>
        <end position="2597"/>
    </location>
</feature>
<dbReference type="InterPro" id="IPR003616">
    <property type="entry name" value="Post-SET_dom"/>
</dbReference>
<feature type="domain" description="GATA-type" evidence="14">
    <location>
        <begin position="730"/>
        <end position="770"/>
    </location>
</feature>
<evidence type="ECO:0000256" key="13">
    <source>
        <dbReference type="SAM" id="MobiDB-lite"/>
    </source>
</evidence>
<feature type="domain" description="PWWP" evidence="16">
    <location>
        <begin position="21"/>
        <end position="87"/>
    </location>
</feature>
<dbReference type="Gene3D" id="2.40.330.10">
    <property type="entry name" value="DNA-binding pseudobarrel domain"/>
    <property type="match status" value="1"/>
</dbReference>
<dbReference type="SMART" id="SM00317">
    <property type="entry name" value="SET"/>
    <property type="match status" value="1"/>
</dbReference>
<feature type="compositionally biased region" description="Pro residues" evidence="13">
    <location>
        <begin position="2483"/>
        <end position="2514"/>
    </location>
</feature>
<keyword evidence="4 19" id="KW-0489">Methyltransferase</keyword>
<feature type="region of interest" description="Disordered" evidence="13">
    <location>
        <begin position="1254"/>
        <end position="1289"/>
    </location>
</feature>
<evidence type="ECO:0000259" key="15">
    <source>
        <dbReference type="PROSITE" id="PS50280"/>
    </source>
</evidence>
<dbReference type="STRING" id="554055.A0A2P6VDC7"/>
<dbReference type="InterPro" id="IPR001214">
    <property type="entry name" value="SET_dom"/>
</dbReference>
<dbReference type="Pfam" id="PF00855">
    <property type="entry name" value="PWWP"/>
    <property type="match status" value="1"/>
</dbReference>
<feature type="compositionally biased region" description="Acidic residues" evidence="13">
    <location>
        <begin position="2145"/>
        <end position="2154"/>
    </location>
</feature>
<dbReference type="InterPro" id="IPR000679">
    <property type="entry name" value="Znf_GATA"/>
</dbReference>
<dbReference type="CDD" id="cd00202">
    <property type="entry name" value="ZnF_GATA"/>
    <property type="match status" value="1"/>
</dbReference>
<evidence type="ECO:0000256" key="7">
    <source>
        <dbReference type="ARBA" id="ARBA00023015"/>
    </source>
</evidence>
<dbReference type="GO" id="GO:0032259">
    <property type="term" value="P:methylation"/>
    <property type="evidence" value="ECO:0007669"/>
    <property type="project" value="UniProtKB-KW"/>
</dbReference>
<evidence type="ECO:0000256" key="1">
    <source>
        <dbReference type="ARBA" id="ARBA00004123"/>
    </source>
</evidence>
<dbReference type="SMART" id="SM00401">
    <property type="entry name" value="ZnF_GATA"/>
    <property type="match status" value="1"/>
</dbReference>
<dbReference type="GO" id="GO:0042054">
    <property type="term" value="F:histone methyltransferase activity"/>
    <property type="evidence" value="ECO:0007669"/>
    <property type="project" value="InterPro"/>
</dbReference>
<feature type="region of interest" description="Disordered" evidence="13">
    <location>
        <begin position="2111"/>
        <end position="2154"/>
    </location>
</feature>
<feature type="region of interest" description="Disordered" evidence="13">
    <location>
        <begin position="2569"/>
        <end position="2664"/>
    </location>
</feature>
<dbReference type="InterPro" id="IPR015300">
    <property type="entry name" value="DNA-bd_pseudobarrel_sf"/>
</dbReference>
<evidence type="ECO:0000256" key="4">
    <source>
        <dbReference type="ARBA" id="ARBA00022603"/>
    </source>
</evidence>
<dbReference type="Pfam" id="PF17907">
    <property type="entry name" value="AWS"/>
    <property type="match status" value="1"/>
</dbReference>